<dbReference type="InterPro" id="IPR032284">
    <property type="entry name" value="RecQ_Zn-bd"/>
</dbReference>
<dbReference type="SMART" id="SM00490">
    <property type="entry name" value="HELICc"/>
    <property type="match status" value="1"/>
</dbReference>
<keyword evidence="11" id="KW-1185">Reference proteome</keyword>
<keyword evidence="3 10" id="KW-0347">Helicase</keyword>
<accession>A0A437KET0</accession>
<dbReference type="GO" id="GO:0043590">
    <property type="term" value="C:bacterial nucleoid"/>
    <property type="evidence" value="ECO:0007669"/>
    <property type="project" value="TreeGrafter"/>
</dbReference>
<dbReference type="FunFam" id="3.40.50.300:FF:001363">
    <property type="entry name" value="ATP-dependent DNA helicase RecQ"/>
    <property type="match status" value="1"/>
</dbReference>
<dbReference type="GO" id="GO:0006310">
    <property type="term" value="P:DNA recombination"/>
    <property type="evidence" value="ECO:0007669"/>
    <property type="project" value="InterPro"/>
</dbReference>
<dbReference type="Proteomes" id="UP000288024">
    <property type="component" value="Unassembled WGS sequence"/>
</dbReference>
<dbReference type="Pfam" id="PF00270">
    <property type="entry name" value="DEAD"/>
    <property type="match status" value="1"/>
</dbReference>
<dbReference type="GO" id="GO:0016787">
    <property type="term" value="F:hydrolase activity"/>
    <property type="evidence" value="ECO:0007669"/>
    <property type="project" value="UniProtKB-KW"/>
</dbReference>
<evidence type="ECO:0000259" key="8">
    <source>
        <dbReference type="PROSITE" id="PS51192"/>
    </source>
</evidence>
<dbReference type="InterPro" id="IPR001650">
    <property type="entry name" value="Helicase_C-like"/>
</dbReference>
<name>A0A437KET0_9BACI</name>
<dbReference type="CDD" id="cd17920">
    <property type="entry name" value="DEXHc_RecQ"/>
    <property type="match status" value="1"/>
</dbReference>
<dbReference type="InterPro" id="IPR011545">
    <property type="entry name" value="DEAD/DEAH_box_helicase_dom"/>
</dbReference>
<evidence type="ECO:0000259" key="9">
    <source>
        <dbReference type="PROSITE" id="PS51194"/>
    </source>
</evidence>
<dbReference type="PANTHER" id="PTHR13710">
    <property type="entry name" value="DNA HELICASE RECQ FAMILY MEMBER"/>
    <property type="match status" value="1"/>
</dbReference>
<evidence type="ECO:0000256" key="2">
    <source>
        <dbReference type="ARBA" id="ARBA00022801"/>
    </source>
</evidence>
<evidence type="ECO:0000256" key="7">
    <source>
        <dbReference type="ARBA" id="ARBA00044550"/>
    </source>
</evidence>
<organism evidence="10 11">
    <name type="scientific">Niallia taxi</name>
    <dbReference type="NCBI Taxonomy" id="2499688"/>
    <lineage>
        <taxon>Bacteria</taxon>
        <taxon>Bacillati</taxon>
        <taxon>Bacillota</taxon>
        <taxon>Bacilli</taxon>
        <taxon>Bacillales</taxon>
        <taxon>Bacillaceae</taxon>
        <taxon>Niallia</taxon>
    </lineage>
</organism>
<keyword evidence="4" id="KW-0067">ATP-binding</keyword>
<dbReference type="NCBIfam" id="TIGR00614">
    <property type="entry name" value="recQ_fam"/>
    <property type="match status" value="1"/>
</dbReference>
<dbReference type="RefSeq" id="WP_127737587.1">
    <property type="nucleotide sequence ID" value="NZ_JAMAVA010000003.1"/>
</dbReference>
<dbReference type="InterPro" id="IPR002464">
    <property type="entry name" value="DNA/RNA_helicase_DEAH_CS"/>
</dbReference>
<dbReference type="PROSITE" id="PS00690">
    <property type="entry name" value="DEAH_ATP_HELICASE"/>
    <property type="match status" value="1"/>
</dbReference>
<sequence>MNLESKLYEFFSLSSFRPGQKEAITALLEHKHTLAMLPTGTGKSLVYQLPGKLLKGTVIIISPLLSLMQDQVEQMKMNGEKSVVAINSFLTWQERNEVFKQIRQYKFVFISPEMISSEFILNILKKLEIGLFVIDEAHCISQWGYDFRPEYQNLGNVRNQLGNPLTLALTATATPSIRDDIKASLSLVDVKEVIYSVDRPNIALKVEMLAGGVEKKKRLEELTVDLQGPGIIYFSSKKLAEQMAAELKRKSGKRINAYHGGMSQEDRILIQQQFLNGQLDIVCATSAFGMGINKDNIRFVIHYHFPTQVESFLQEIGRAGRDRKESISILLYVPGDEMLAYQLIETELPNELQLKQLKRSLLQYSTYEEWSKKERTLMLGQFSETQWRILAANVQLEGKLVKEIVDKLEDFAQYCVSRLAIKKQSIQHMLSWVHLNSCRRAFLTGYFEEAEIRMNPVCCDNCGFSIASFYSKEKTNNERNNEVDSWKKQLAFILNMKSGPAYE</sequence>
<dbReference type="InterPro" id="IPR004589">
    <property type="entry name" value="DNA_helicase_ATP-dep_RecQ"/>
</dbReference>
<dbReference type="AlphaFoldDB" id="A0A437KET0"/>
<evidence type="ECO:0000313" key="10">
    <source>
        <dbReference type="EMBL" id="RVT65368.1"/>
    </source>
</evidence>
<proteinExistence type="predicted"/>
<dbReference type="GO" id="GO:0003677">
    <property type="term" value="F:DNA binding"/>
    <property type="evidence" value="ECO:0007669"/>
    <property type="project" value="UniProtKB-KW"/>
</dbReference>
<dbReference type="GO" id="GO:0030894">
    <property type="term" value="C:replisome"/>
    <property type="evidence" value="ECO:0007669"/>
    <property type="project" value="TreeGrafter"/>
</dbReference>
<gene>
    <name evidence="10" type="ORF">EM808_07655</name>
</gene>
<reference evidence="10 11" key="1">
    <citation type="submission" date="2019-01" db="EMBL/GenBank/DDBJ databases">
        <title>Bacillus sp. M5HDSG1-1, whole genome shotgun sequence.</title>
        <authorList>
            <person name="Tuo L."/>
        </authorList>
    </citation>
    <scope>NUCLEOTIDE SEQUENCE [LARGE SCALE GENOMIC DNA]</scope>
    <source>
        <strain evidence="10 11">M5HDSG1-1</strain>
    </source>
</reference>
<dbReference type="GO" id="GO:0005524">
    <property type="term" value="F:ATP binding"/>
    <property type="evidence" value="ECO:0007669"/>
    <property type="project" value="UniProtKB-KW"/>
</dbReference>
<dbReference type="Pfam" id="PF16124">
    <property type="entry name" value="RecQ_Zn_bind"/>
    <property type="match status" value="1"/>
</dbReference>
<keyword evidence="5" id="KW-0238">DNA-binding</keyword>
<dbReference type="GO" id="GO:0009378">
    <property type="term" value="F:four-way junction helicase activity"/>
    <property type="evidence" value="ECO:0007669"/>
    <property type="project" value="TreeGrafter"/>
</dbReference>
<dbReference type="Pfam" id="PF00271">
    <property type="entry name" value="Helicase_C"/>
    <property type="match status" value="1"/>
</dbReference>
<dbReference type="Gene3D" id="3.40.50.300">
    <property type="entry name" value="P-loop containing nucleotide triphosphate hydrolases"/>
    <property type="match status" value="2"/>
</dbReference>
<evidence type="ECO:0000256" key="5">
    <source>
        <dbReference type="ARBA" id="ARBA00023125"/>
    </source>
</evidence>
<evidence type="ECO:0000313" key="11">
    <source>
        <dbReference type="Proteomes" id="UP000288024"/>
    </source>
</evidence>
<feature type="domain" description="Helicase C-terminal" evidence="9">
    <location>
        <begin position="218"/>
        <end position="378"/>
    </location>
</feature>
<dbReference type="GO" id="GO:0005737">
    <property type="term" value="C:cytoplasm"/>
    <property type="evidence" value="ECO:0007669"/>
    <property type="project" value="TreeGrafter"/>
</dbReference>
<evidence type="ECO:0000256" key="3">
    <source>
        <dbReference type="ARBA" id="ARBA00022806"/>
    </source>
</evidence>
<dbReference type="PROSITE" id="PS51192">
    <property type="entry name" value="HELICASE_ATP_BIND_1"/>
    <property type="match status" value="1"/>
</dbReference>
<keyword evidence="2" id="KW-0378">Hydrolase</keyword>
<keyword evidence="1" id="KW-0547">Nucleotide-binding</keyword>
<dbReference type="SUPFAM" id="SSF52540">
    <property type="entry name" value="P-loop containing nucleoside triphosphate hydrolases"/>
    <property type="match status" value="1"/>
</dbReference>
<evidence type="ECO:0000256" key="6">
    <source>
        <dbReference type="ARBA" id="ARBA00044535"/>
    </source>
</evidence>
<evidence type="ECO:0000256" key="4">
    <source>
        <dbReference type="ARBA" id="ARBA00022840"/>
    </source>
</evidence>
<dbReference type="InterPro" id="IPR027417">
    <property type="entry name" value="P-loop_NTPase"/>
</dbReference>
<comment type="caution">
    <text evidence="10">The sequence shown here is derived from an EMBL/GenBank/DDBJ whole genome shotgun (WGS) entry which is preliminary data.</text>
</comment>
<feature type="domain" description="Helicase ATP-binding" evidence="8">
    <location>
        <begin position="24"/>
        <end position="191"/>
    </location>
</feature>
<protein>
    <recommendedName>
        <fullName evidence="6">ATP-dependent DNA helicase RecQ</fullName>
    </recommendedName>
    <alternativeName>
        <fullName evidence="7">DNA 3'-5' helicase RecQ</fullName>
    </alternativeName>
</protein>
<evidence type="ECO:0000256" key="1">
    <source>
        <dbReference type="ARBA" id="ARBA00022741"/>
    </source>
</evidence>
<dbReference type="EMBL" id="RZTZ01000002">
    <property type="protein sequence ID" value="RVT65368.1"/>
    <property type="molecule type" value="Genomic_DNA"/>
</dbReference>
<dbReference type="SMART" id="SM00487">
    <property type="entry name" value="DEXDc"/>
    <property type="match status" value="1"/>
</dbReference>
<dbReference type="GO" id="GO:0043138">
    <property type="term" value="F:3'-5' DNA helicase activity"/>
    <property type="evidence" value="ECO:0007669"/>
    <property type="project" value="TreeGrafter"/>
</dbReference>
<dbReference type="PANTHER" id="PTHR13710:SF84">
    <property type="entry name" value="ATP-DEPENDENT DNA HELICASE RECS-RELATED"/>
    <property type="match status" value="1"/>
</dbReference>
<dbReference type="InterPro" id="IPR014001">
    <property type="entry name" value="Helicase_ATP-bd"/>
</dbReference>
<dbReference type="GO" id="GO:0006281">
    <property type="term" value="P:DNA repair"/>
    <property type="evidence" value="ECO:0007669"/>
    <property type="project" value="TreeGrafter"/>
</dbReference>
<dbReference type="PROSITE" id="PS51194">
    <property type="entry name" value="HELICASE_CTER"/>
    <property type="match status" value="1"/>
</dbReference>